<evidence type="ECO:0000313" key="2">
    <source>
        <dbReference type="Proteomes" id="UP001341281"/>
    </source>
</evidence>
<keyword evidence="2" id="KW-1185">Reference proteome</keyword>
<evidence type="ECO:0000313" key="1">
    <source>
        <dbReference type="EMBL" id="WVZ50687.1"/>
    </source>
</evidence>
<protein>
    <submittedName>
        <fullName evidence="1">Uncharacterized protein</fullName>
    </submittedName>
</protein>
<sequence length="91" mass="9779">MTGRHTVWTGDQMELAHVAFVHHGLLHASGSPRGSECVFQEEVGLCTRRGNSSKAENWTLVGAPLLQTKLATVLGSSHASQAQRPHPQVPS</sequence>
<dbReference type="EMBL" id="CP144745">
    <property type="protein sequence ID" value="WVZ50687.1"/>
    <property type="molecule type" value="Genomic_DNA"/>
</dbReference>
<organism evidence="1 2">
    <name type="scientific">Paspalum notatum var. saurae</name>
    <dbReference type="NCBI Taxonomy" id="547442"/>
    <lineage>
        <taxon>Eukaryota</taxon>
        <taxon>Viridiplantae</taxon>
        <taxon>Streptophyta</taxon>
        <taxon>Embryophyta</taxon>
        <taxon>Tracheophyta</taxon>
        <taxon>Spermatophyta</taxon>
        <taxon>Magnoliopsida</taxon>
        <taxon>Liliopsida</taxon>
        <taxon>Poales</taxon>
        <taxon>Poaceae</taxon>
        <taxon>PACMAD clade</taxon>
        <taxon>Panicoideae</taxon>
        <taxon>Andropogonodae</taxon>
        <taxon>Paspaleae</taxon>
        <taxon>Paspalinae</taxon>
        <taxon>Paspalum</taxon>
    </lineage>
</organism>
<dbReference type="AlphaFoldDB" id="A0AAQ3SH25"/>
<proteinExistence type="predicted"/>
<name>A0AAQ3SH25_PASNO</name>
<accession>A0AAQ3SH25</accession>
<reference evidence="1 2" key="1">
    <citation type="submission" date="2024-02" db="EMBL/GenBank/DDBJ databases">
        <title>High-quality chromosome-scale genome assembly of Pensacola bahiagrass (Paspalum notatum Flugge var. saurae).</title>
        <authorList>
            <person name="Vega J.M."/>
            <person name="Podio M."/>
            <person name="Orjuela J."/>
            <person name="Siena L.A."/>
            <person name="Pessino S.C."/>
            <person name="Combes M.C."/>
            <person name="Mariac C."/>
            <person name="Albertini E."/>
            <person name="Pupilli F."/>
            <person name="Ortiz J.P.A."/>
            <person name="Leblanc O."/>
        </authorList>
    </citation>
    <scope>NUCLEOTIDE SEQUENCE [LARGE SCALE GENOMIC DNA]</scope>
    <source>
        <strain evidence="1">R1</strain>
        <tissue evidence="1">Leaf</tissue>
    </source>
</reference>
<gene>
    <name evidence="1" type="ORF">U9M48_001919</name>
</gene>
<dbReference type="Proteomes" id="UP001341281">
    <property type="component" value="Chromosome 01"/>
</dbReference>